<gene>
    <name evidence="1" type="ORF">QOZ92_002098</name>
</gene>
<sequence length="537" mass="60175">MCDQKTAIQSMINTLNLIEDLSYIVGNEDYFFVPISVTTDDGLVSKILISNSKKDTLIINNDVIIYKDKAINLNNIVKVKILTQNIPCGKFKSLLLKKLENLVAFDNNSYRFNSFSNSNNFNSFNNFNSNSNIQDYIMENTDNIKTFNLNNPLKADHKLNAKVTCDNVLNESTDLDITKENLLKDFDLGISKVDFVSYIEKLNSKLISNIETEKKLVLSNKSSETLVSKPIDIEPINVLTDLAIKQCNISVNPTPTKAVSKIIENTVDCLSDINTCNLKNTLSDINAETQIIQTKTVEVLELTPLNNFVDKSSLDGKALMLDPTGERYVGIVLDDGTFEPLKINLKKLNVIEENANNLIGNIDIKSQLNSVVSDISTSYTNVLQNINVNYNNNLAEHNNQKIIPLESTINLQKESIKNITNNPENVKVVCKDNLETINSLKHIDYCNIEHISDIKYDKSINNIDIKKNKQYVVGDINFDKKVSNVLSNIGLYNIDHESKSSEKIDGTIDYVGNGIVIVNNNDSNITVYPITKISVIN</sequence>
<proteinExistence type="predicted"/>
<name>A0ABU0N1H8_9FIRM</name>
<evidence type="ECO:0000313" key="1">
    <source>
        <dbReference type="EMBL" id="MDQ0556980.1"/>
    </source>
</evidence>
<organism evidence="1 2">
    <name type="scientific">Paraclostridium ghonii</name>
    <dbReference type="NCBI Taxonomy" id="29358"/>
    <lineage>
        <taxon>Bacteria</taxon>
        <taxon>Bacillati</taxon>
        <taxon>Bacillota</taxon>
        <taxon>Clostridia</taxon>
        <taxon>Peptostreptococcales</taxon>
        <taxon>Peptostreptococcaceae</taxon>
        <taxon>Paraclostridium</taxon>
    </lineage>
</organism>
<accession>A0ABU0N1H8</accession>
<protein>
    <submittedName>
        <fullName evidence="1">Uncharacterized protein</fullName>
    </submittedName>
</protein>
<evidence type="ECO:0000313" key="2">
    <source>
        <dbReference type="Proteomes" id="UP001232584"/>
    </source>
</evidence>
<dbReference type="EMBL" id="JAUSWG010000008">
    <property type="protein sequence ID" value="MDQ0556980.1"/>
    <property type="molecule type" value="Genomic_DNA"/>
</dbReference>
<comment type="caution">
    <text evidence="1">The sequence shown here is derived from an EMBL/GenBank/DDBJ whole genome shotgun (WGS) entry which is preliminary data.</text>
</comment>
<dbReference type="RefSeq" id="WP_307507398.1">
    <property type="nucleotide sequence ID" value="NZ_BAAACE010000019.1"/>
</dbReference>
<reference evidence="1 2" key="1">
    <citation type="submission" date="2023-07" db="EMBL/GenBank/DDBJ databases">
        <title>Genomic Encyclopedia of Type Strains, Phase IV (KMG-IV): sequencing the most valuable type-strain genomes for metagenomic binning, comparative biology and taxonomic classification.</title>
        <authorList>
            <person name="Goeker M."/>
        </authorList>
    </citation>
    <scope>NUCLEOTIDE SEQUENCE [LARGE SCALE GENOMIC DNA]</scope>
    <source>
        <strain evidence="1 2">DSM 15049</strain>
    </source>
</reference>
<keyword evidence="2" id="KW-1185">Reference proteome</keyword>
<dbReference type="Proteomes" id="UP001232584">
    <property type="component" value="Unassembled WGS sequence"/>
</dbReference>